<proteinExistence type="predicted"/>
<evidence type="ECO:0000313" key="2">
    <source>
        <dbReference type="Proteomes" id="UP000077465"/>
    </source>
</evidence>
<reference evidence="1 2" key="1">
    <citation type="submission" date="2015-05" db="EMBL/GenBank/DDBJ databases">
        <authorList>
            <person name="Dickey A."/>
            <person name="Clawson M."/>
            <person name="Bono J."/>
            <person name="Loy J.D."/>
        </authorList>
    </citation>
    <scope>NUCLEOTIDE SEQUENCE [LARGE SCALE GENOMIC DNA]</scope>
    <source>
        <strain evidence="1 2">22581</strain>
    </source>
</reference>
<dbReference type="RefSeq" id="WP_046699234.1">
    <property type="nucleotide sequence ID" value="NZ_CP011376.1"/>
</dbReference>
<gene>
    <name evidence="1" type="ORF">AAX06_05960</name>
</gene>
<dbReference type="Proteomes" id="UP000077465">
    <property type="component" value="Chromosome"/>
</dbReference>
<dbReference type="EMBL" id="CP011376">
    <property type="protein sequence ID" value="AKG07774.1"/>
    <property type="molecule type" value="Genomic_DNA"/>
</dbReference>
<organism evidence="1 2">
    <name type="scientific">Moraxella bovoculi</name>
    <dbReference type="NCBI Taxonomy" id="386891"/>
    <lineage>
        <taxon>Bacteria</taxon>
        <taxon>Pseudomonadati</taxon>
        <taxon>Pseudomonadota</taxon>
        <taxon>Gammaproteobacteria</taxon>
        <taxon>Moraxellales</taxon>
        <taxon>Moraxellaceae</taxon>
        <taxon>Moraxella</taxon>
    </lineage>
</organism>
<protein>
    <submittedName>
        <fullName evidence="1">Uncharacterized protein</fullName>
    </submittedName>
</protein>
<evidence type="ECO:0000313" key="1">
    <source>
        <dbReference type="EMBL" id="AKG07774.1"/>
    </source>
</evidence>
<name>A0AAC8PVV5_9GAMM</name>
<sequence length="629" mass="69072">MSVNKIDFTLGSYNPNQAAGLIAMARENDRQISDSLKGILDGFEKTARENADVQAMNYINSLGLEDMAPDKMAGHTQALQQIADSMGGLNPSKEALTALDGRGNVLTQRAINDVSLATNQHNWKVTKDDYDFKTQIPVIADARNAMDAANYDISILDNALRNLPEGETSDGYELLKKQREARILDYTRAFEAYTNASSGLSDYYKNNLPHNVEMFNKSRETETHTATNNLNNARDIQANRAADLYATGVFNQISQRFGTSIGENGETITIDTTTGKPVTAVEVDSLISNILDGYNLTGDSRIKTMNLVMDKQAKAEEQEIQNLIKLQGIQAKTNAAKQAAETAVRVAEIGAKSKIEVANINNEGADKKNSNKVILTNPNLRNNKAAHNLNIHTWADENGDINSSKVQLDVSDFIKSTNAKVATGYFNSKKGEFVKGGLADWYMSDEASKLFSGMEARGYAANKQSASTFNNYFNNAPKEILDMIPTTAHKVEFIKQIATAQHTDHNNLLSKFLLYPVRGGDNIKPLNLILGLNANGRYTEVFRPEEHDTIVKAAAIAASNAVKDKKKESMLNYLNPRFKVLADAASLNGGLQTTKDVIRAYGLDSIKELHDLYDLGGSEVVKNPLRSNK</sequence>
<accession>A0AAC8PVV5</accession>
<dbReference type="AlphaFoldDB" id="A0AAC8PVV5"/>